<dbReference type="OrthoDB" id="1924787at2759"/>
<dbReference type="EC" id="3.5.2.5" evidence="6"/>
<feature type="domain" description="Amidohydrolase-related" evidence="10">
    <location>
        <begin position="64"/>
        <end position="441"/>
    </location>
</feature>
<keyword evidence="9" id="KW-0862">Zinc</keyword>
<dbReference type="InterPro" id="IPR032466">
    <property type="entry name" value="Metal_Hydrolase"/>
</dbReference>
<dbReference type="NCBIfam" id="TIGR03178">
    <property type="entry name" value="allantoinase"/>
    <property type="match status" value="1"/>
</dbReference>
<dbReference type="GO" id="GO:0008270">
    <property type="term" value="F:zinc ion binding"/>
    <property type="evidence" value="ECO:0007669"/>
    <property type="project" value="InterPro"/>
</dbReference>
<organism evidence="11 12">
    <name type="scientific">Lentinus brumalis</name>
    <dbReference type="NCBI Taxonomy" id="2498619"/>
    <lineage>
        <taxon>Eukaryota</taxon>
        <taxon>Fungi</taxon>
        <taxon>Dikarya</taxon>
        <taxon>Basidiomycota</taxon>
        <taxon>Agaricomycotina</taxon>
        <taxon>Agaricomycetes</taxon>
        <taxon>Polyporales</taxon>
        <taxon>Polyporaceae</taxon>
        <taxon>Lentinus</taxon>
    </lineage>
</organism>
<evidence type="ECO:0000256" key="8">
    <source>
        <dbReference type="ARBA" id="ARBA00022801"/>
    </source>
</evidence>
<evidence type="ECO:0000259" key="10">
    <source>
        <dbReference type="Pfam" id="PF01979"/>
    </source>
</evidence>
<reference evidence="11 12" key="1">
    <citation type="journal article" date="2018" name="Biotechnol. Biofuels">
        <title>Integrative visual omics of the white-rot fungus Polyporus brumalis exposes the biotechnological potential of its oxidative enzymes for delignifying raw plant biomass.</title>
        <authorList>
            <person name="Miyauchi S."/>
            <person name="Rancon A."/>
            <person name="Drula E."/>
            <person name="Hage H."/>
            <person name="Chaduli D."/>
            <person name="Favel A."/>
            <person name="Grisel S."/>
            <person name="Henrissat B."/>
            <person name="Herpoel-Gimbert I."/>
            <person name="Ruiz-Duenas F.J."/>
            <person name="Chevret D."/>
            <person name="Hainaut M."/>
            <person name="Lin J."/>
            <person name="Wang M."/>
            <person name="Pangilinan J."/>
            <person name="Lipzen A."/>
            <person name="Lesage-Meessen L."/>
            <person name="Navarro D."/>
            <person name="Riley R."/>
            <person name="Grigoriev I.V."/>
            <person name="Zhou S."/>
            <person name="Raouche S."/>
            <person name="Rosso M.N."/>
        </authorList>
    </citation>
    <scope>NUCLEOTIDE SEQUENCE [LARGE SCALE GENOMIC DNA]</scope>
    <source>
        <strain evidence="11 12">BRFM 1820</strain>
    </source>
</reference>
<dbReference type="Pfam" id="PF01979">
    <property type="entry name" value="Amidohydro_1"/>
    <property type="match status" value="1"/>
</dbReference>
<dbReference type="InterPro" id="IPR006680">
    <property type="entry name" value="Amidohydro-rel"/>
</dbReference>
<keyword evidence="8" id="KW-0378">Hydrolase</keyword>
<dbReference type="EMBL" id="KZ857438">
    <property type="protein sequence ID" value="RDX45408.1"/>
    <property type="molecule type" value="Genomic_DNA"/>
</dbReference>
<dbReference type="UniPathway" id="UPA00395">
    <property type="reaction ID" value="UER00653"/>
</dbReference>
<evidence type="ECO:0000313" key="11">
    <source>
        <dbReference type="EMBL" id="RDX45408.1"/>
    </source>
</evidence>
<evidence type="ECO:0000256" key="4">
    <source>
        <dbReference type="ARBA" id="ARBA00010368"/>
    </source>
</evidence>
<dbReference type="Gene3D" id="3.20.20.140">
    <property type="entry name" value="Metal-dependent hydrolases"/>
    <property type="match status" value="1"/>
</dbReference>
<dbReference type="SUPFAM" id="SSF51556">
    <property type="entry name" value="Metallo-dependent hydrolases"/>
    <property type="match status" value="1"/>
</dbReference>
<dbReference type="GO" id="GO:0050897">
    <property type="term" value="F:cobalt ion binding"/>
    <property type="evidence" value="ECO:0007669"/>
    <property type="project" value="InterPro"/>
</dbReference>
<evidence type="ECO:0000313" key="12">
    <source>
        <dbReference type="Proteomes" id="UP000256964"/>
    </source>
</evidence>
<accession>A0A371CYP5</accession>
<dbReference type="AlphaFoldDB" id="A0A371CYP5"/>
<dbReference type="InterPro" id="IPR017593">
    <property type="entry name" value="Allantoinase"/>
</dbReference>
<dbReference type="FunFam" id="3.20.20.140:FF:000032">
    <property type="entry name" value="Allantoinase Dal1"/>
    <property type="match status" value="1"/>
</dbReference>
<evidence type="ECO:0000256" key="9">
    <source>
        <dbReference type="ARBA" id="ARBA00022833"/>
    </source>
</evidence>
<dbReference type="STRING" id="139420.A0A371CYP5"/>
<dbReference type="PROSITE" id="PS00482">
    <property type="entry name" value="DIHYDROOROTASE_1"/>
    <property type="match status" value="1"/>
</dbReference>
<dbReference type="GO" id="GO:0004038">
    <property type="term" value="F:allantoinase activity"/>
    <property type="evidence" value="ECO:0007669"/>
    <property type="project" value="UniProtKB-EC"/>
</dbReference>
<dbReference type="PANTHER" id="PTHR43668">
    <property type="entry name" value="ALLANTOINASE"/>
    <property type="match status" value="1"/>
</dbReference>
<keyword evidence="12" id="KW-1185">Reference proteome</keyword>
<evidence type="ECO:0000256" key="1">
    <source>
        <dbReference type="ARBA" id="ARBA00001756"/>
    </source>
</evidence>
<protein>
    <recommendedName>
        <fullName evidence="6">allantoinase</fullName>
        <ecNumber evidence="6">3.5.2.5</ecNumber>
    </recommendedName>
</protein>
<dbReference type="GO" id="GO:0005737">
    <property type="term" value="C:cytoplasm"/>
    <property type="evidence" value="ECO:0007669"/>
    <property type="project" value="TreeGrafter"/>
</dbReference>
<dbReference type="InterPro" id="IPR011059">
    <property type="entry name" value="Metal-dep_hydrolase_composite"/>
</dbReference>
<proteinExistence type="inferred from homology"/>
<comment type="cofactor">
    <cofactor evidence="2">
        <name>Zn(2+)</name>
        <dbReference type="ChEBI" id="CHEBI:29105"/>
    </cofactor>
</comment>
<dbReference type="InterPro" id="IPR050138">
    <property type="entry name" value="DHOase/Allantoinase_Hydrolase"/>
</dbReference>
<evidence type="ECO:0000256" key="6">
    <source>
        <dbReference type="ARBA" id="ARBA00012863"/>
    </source>
</evidence>
<dbReference type="GO" id="GO:0000256">
    <property type="term" value="P:allantoin catabolic process"/>
    <property type="evidence" value="ECO:0007669"/>
    <property type="project" value="UniProtKB-UniPathway"/>
</dbReference>
<comment type="catalytic activity">
    <reaction evidence="1">
        <text>(S)-allantoin + H2O = allantoate + H(+)</text>
        <dbReference type="Rhea" id="RHEA:17029"/>
        <dbReference type="ChEBI" id="CHEBI:15377"/>
        <dbReference type="ChEBI" id="CHEBI:15378"/>
        <dbReference type="ChEBI" id="CHEBI:15678"/>
        <dbReference type="ChEBI" id="CHEBI:17536"/>
        <dbReference type="EC" id="3.5.2.5"/>
    </reaction>
</comment>
<evidence type="ECO:0000256" key="7">
    <source>
        <dbReference type="ARBA" id="ARBA00022723"/>
    </source>
</evidence>
<comment type="subunit">
    <text evidence="5">Homotetramer.</text>
</comment>
<sequence>MPTRHAVFTGRHVVLGDGQPPRAATVIADVDTGKIIDVLDRTCSRAEFPDVNDADWTDAGDLHILPGIVDAHVHLNEPGRTDWEGFWTGTRAAASGGVTTVVDMPLNSIPPTTSVTNLEAKLEAARGQCWTDVAFWGGVIPGNQAHLKPLVNAGVRGFKCFLIESGVDEFPCVNETDLRQAMHELKDSPTVLCFHAELDKSPETTASADAADPTLYSTFLASRPQQLEVDAIALITALHREFPSLRLHIVHLSAAAALPLIRAAKQSGLPLTVETCFHYLTLSAQHIPHGRPEFKCCPPVREEANREALWEALLDGTIDCVVSDHSPCVASLKKMEEGDIMGAWGGISTLGLGLSLLWTEGRKRGVGIDRIVDWLSVQTAKHAGLSDRKGQLKVGYDADLIVWDPDAQTTVTKESLNFKNKLTPYEGLSLSGVVRRTFVRARLAYRGPEDGFVDLKPIGEQLL</sequence>
<name>A0A371CYP5_9APHY</name>
<dbReference type="Proteomes" id="UP000256964">
    <property type="component" value="Unassembled WGS sequence"/>
</dbReference>
<dbReference type="GO" id="GO:0006145">
    <property type="term" value="P:purine nucleobase catabolic process"/>
    <property type="evidence" value="ECO:0007669"/>
    <property type="project" value="TreeGrafter"/>
</dbReference>
<dbReference type="SUPFAM" id="SSF51338">
    <property type="entry name" value="Composite domain of metallo-dependent hydrolases"/>
    <property type="match status" value="1"/>
</dbReference>
<gene>
    <name evidence="11" type="ORF">OH76DRAFT_1408176</name>
</gene>
<evidence type="ECO:0000256" key="2">
    <source>
        <dbReference type="ARBA" id="ARBA00001947"/>
    </source>
</evidence>
<evidence type="ECO:0000256" key="3">
    <source>
        <dbReference type="ARBA" id="ARBA00004968"/>
    </source>
</evidence>
<keyword evidence="7" id="KW-0479">Metal-binding</keyword>
<dbReference type="PANTHER" id="PTHR43668:SF2">
    <property type="entry name" value="ALLANTOINASE"/>
    <property type="match status" value="1"/>
</dbReference>
<comment type="pathway">
    <text evidence="3">Nitrogen metabolism; (S)-allantoin degradation; allantoate from (S)-allantoin: step 1/1.</text>
</comment>
<comment type="similarity">
    <text evidence="4">Belongs to the metallo-dependent hydrolases superfamily. Allantoinase family.</text>
</comment>
<dbReference type="InterPro" id="IPR002195">
    <property type="entry name" value="Dihydroorotase_CS"/>
</dbReference>
<evidence type="ECO:0000256" key="5">
    <source>
        <dbReference type="ARBA" id="ARBA00011881"/>
    </source>
</evidence>